<gene>
    <name evidence="3" type="ORF">Q6348_12905</name>
</gene>
<dbReference type="PANTHER" id="PTHR41771">
    <property type="entry name" value="MEMBRANE PROTEIN-RELATED"/>
    <property type="match status" value="1"/>
</dbReference>
<keyword evidence="2" id="KW-0472">Membrane</keyword>
<proteinExistence type="predicted"/>
<organism evidence="3 4">
    <name type="scientific">Actinotalea lenta</name>
    <dbReference type="NCBI Taxonomy" id="3064654"/>
    <lineage>
        <taxon>Bacteria</taxon>
        <taxon>Bacillati</taxon>
        <taxon>Actinomycetota</taxon>
        <taxon>Actinomycetes</taxon>
        <taxon>Micrococcales</taxon>
        <taxon>Cellulomonadaceae</taxon>
        <taxon>Actinotalea</taxon>
    </lineage>
</organism>
<evidence type="ECO:0000256" key="1">
    <source>
        <dbReference type="SAM" id="MobiDB-lite"/>
    </source>
</evidence>
<dbReference type="InterPro" id="IPR012507">
    <property type="entry name" value="YibE_F"/>
</dbReference>
<evidence type="ECO:0000313" key="3">
    <source>
        <dbReference type="EMBL" id="MDO8108094.1"/>
    </source>
</evidence>
<feature type="region of interest" description="Disordered" evidence="1">
    <location>
        <begin position="386"/>
        <end position="405"/>
    </location>
</feature>
<keyword evidence="4" id="KW-1185">Reference proteome</keyword>
<feature type="transmembrane region" description="Helical" evidence="2">
    <location>
        <begin position="136"/>
        <end position="154"/>
    </location>
</feature>
<reference evidence="3 4" key="1">
    <citation type="submission" date="2023-07" db="EMBL/GenBank/DDBJ databases">
        <title>Description of novel actinomycetes strains, isolated from tidal flat sediment.</title>
        <authorList>
            <person name="Lu C."/>
        </authorList>
    </citation>
    <scope>NUCLEOTIDE SEQUENCE [LARGE SCALE GENOMIC DNA]</scope>
    <source>
        <strain evidence="3 4">SYSU T00b441</strain>
    </source>
</reference>
<dbReference type="Pfam" id="PF07907">
    <property type="entry name" value="YibE_F"/>
    <property type="match status" value="1"/>
</dbReference>
<feature type="compositionally biased region" description="Basic and acidic residues" evidence="1">
    <location>
        <begin position="392"/>
        <end position="405"/>
    </location>
</feature>
<evidence type="ECO:0000256" key="2">
    <source>
        <dbReference type="SAM" id="Phobius"/>
    </source>
</evidence>
<keyword evidence="2" id="KW-0812">Transmembrane</keyword>
<dbReference type="PANTHER" id="PTHR41771:SF1">
    <property type="entry name" value="MEMBRANE PROTEIN"/>
    <property type="match status" value="1"/>
</dbReference>
<feature type="transmembrane region" description="Helical" evidence="2">
    <location>
        <begin position="360"/>
        <end position="385"/>
    </location>
</feature>
<dbReference type="Proteomes" id="UP001232536">
    <property type="component" value="Unassembled WGS sequence"/>
</dbReference>
<accession>A0ABT9DB17</accession>
<name>A0ABT9DB17_9CELL</name>
<keyword evidence="2" id="KW-1133">Transmembrane helix</keyword>
<feature type="transmembrane region" description="Helical" evidence="2">
    <location>
        <begin position="216"/>
        <end position="239"/>
    </location>
</feature>
<evidence type="ECO:0000313" key="4">
    <source>
        <dbReference type="Proteomes" id="UP001232536"/>
    </source>
</evidence>
<protein>
    <submittedName>
        <fullName evidence="3">YibE/F family protein</fullName>
    </submittedName>
</protein>
<feature type="transmembrane region" description="Helical" evidence="2">
    <location>
        <begin position="161"/>
        <end position="180"/>
    </location>
</feature>
<comment type="caution">
    <text evidence="3">The sequence shown here is derived from an EMBL/GenBank/DDBJ whole genome shotgun (WGS) entry which is preliminary data.</text>
</comment>
<feature type="transmembrane region" description="Helical" evidence="2">
    <location>
        <begin position="186"/>
        <end position="204"/>
    </location>
</feature>
<dbReference type="RefSeq" id="WP_304601683.1">
    <property type="nucleotide sequence ID" value="NZ_JAUQYO010000001.1"/>
</dbReference>
<dbReference type="EMBL" id="JAUQYP010000001">
    <property type="protein sequence ID" value="MDO8108094.1"/>
    <property type="molecule type" value="Genomic_DNA"/>
</dbReference>
<feature type="transmembrane region" description="Helical" evidence="2">
    <location>
        <begin position="318"/>
        <end position="340"/>
    </location>
</feature>
<sequence length="405" mass="41962">MPRRPDRTSLLLAAILVPFALATALGLVLLRPTGAQHTTGVVDTGADYPLGTVVAATDQRCQGTNEDRLPDGTIPATVPCTQVTVALRSGRQVDVWGPSGYDAASLPAGTRVVIMHFPASDGQRETFVWHDFDRTVPLGALAAAFALVVVVVAGVRGLRALVGLALAFGVIGWYMLPALLDGRNPVAVGLVGAATIMVVVLYLAHGFSRRTTTALLGTLAGLLVSAGLGTAAAVTTHLTGIATEDGYRLAQLTGQLDGTALRGIVVCGMVLAGLGVLNDVTITQASAVWELHAAAPHADRRTLFGRAMRIGRDHIASTVYTIAFAYAGAALPVLMLLEIYRLPLAQTMSSGAFAEEITRTLVGSIGLVLAIPLTTALAVAVVSAAPPHGRHSRPEPTAHHAAELT</sequence>
<feature type="transmembrane region" description="Helical" evidence="2">
    <location>
        <begin position="259"/>
        <end position="277"/>
    </location>
</feature>